<feature type="transmembrane region" description="Helical" evidence="5">
    <location>
        <begin position="136"/>
        <end position="154"/>
    </location>
</feature>
<feature type="transmembrane region" description="Helical" evidence="5">
    <location>
        <begin position="190"/>
        <end position="207"/>
    </location>
</feature>
<keyword evidence="4 5" id="KW-0472">Membrane</keyword>
<evidence type="ECO:0000256" key="4">
    <source>
        <dbReference type="ARBA" id="ARBA00023136"/>
    </source>
</evidence>
<evidence type="ECO:0000256" key="5">
    <source>
        <dbReference type="SAM" id="Phobius"/>
    </source>
</evidence>
<feature type="transmembrane region" description="Helical" evidence="5">
    <location>
        <begin position="82"/>
        <end position="102"/>
    </location>
</feature>
<dbReference type="Pfam" id="PF01027">
    <property type="entry name" value="Bax1-I"/>
    <property type="match status" value="1"/>
</dbReference>
<proteinExistence type="predicted"/>
<comment type="subcellular location">
    <subcellularLocation>
        <location evidence="1">Membrane</location>
        <topology evidence="1">Multi-pass membrane protein</topology>
    </subcellularLocation>
</comment>
<evidence type="ECO:0000256" key="2">
    <source>
        <dbReference type="ARBA" id="ARBA00022692"/>
    </source>
</evidence>
<evidence type="ECO:0000313" key="6">
    <source>
        <dbReference type="EMBL" id="VVU95407.1"/>
    </source>
</evidence>
<protein>
    <submittedName>
        <fullName evidence="6">Inhibitor of apoptosis-promoting Bax1</fullName>
    </submittedName>
</protein>
<dbReference type="PANTHER" id="PTHR23291:SF47">
    <property type="entry name" value="TRANSMEMBRANE BAX INHIBITOR MOTIF CONTAINING 7"/>
    <property type="match status" value="1"/>
</dbReference>
<keyword evidence="2 5" id="KW-0812">Transmembrane</keyword>
<dbReference type="AlphaFoldDB" id="A0A5E8CK30"/>
<dbReference type="InterPro" id="IPR006214">
    <property type="entry name" value="Bax_inhibitor_1-related"/>
</dbReference>
<evidence type="ECO:0000256" key="1">
    <source>
        <dbReference type="ARBA" id="ARBA00004141"/>
    </source>
</evidence>
<accession>A0A5E8CK30</accession>
<dbReference type="PANTHER" id="PTHR23291">
    <property type="entry name" value="BAX INHIBITOR-RELATED"/>
    <property type="match status" value="1"/>
</dbReference>
<keyword evidence="3 5" id="KW-1133">Transmembrane helix</keyword>
<feature type="transmembrane region" description="Helical" evidence="5">
    <location>
        <begin position="45"/>
        <end position="62"/>
    </location>
</feature>
<feature type="transmembrane region" description="Helical" evidence="5">
    <location>
        <begin position="166"/>
        <end position="184"/>
    </location>
</feature>
<name>A0A5E8CK30_9ZZZZ</name>
<organism evidence="6">
    <name type="scientific">seawater metagenome</name>
    <dbReference type="NCBI Taxonomy" id="1561972"/>
    <lineage>
        <taxon>unclassified sequences</taxon>
        <taxon>metagenomes</taxon>
        <taxon>ecological metagenomes</taxon>
    </lineage>
</organism>
<dbReference type="GO" id="GO:0016020">
    <property type="term" value="C:membrane"/>
    <property type="evidence" value="ECO:0007669"/>
    <property type="project" value="UniProtKB-SubCell"/>
</dbReference>
<gene>
    <name evidence="6" type="ORF">CPAV1605_1158</name>
</gene>
<sequence>MSTKYYQRSTATDEESNVPLFTQEGDFNPEEWQDKKIRHGFLKKVFSIVSLQLLFTFGVTWLCRDDSVKTFVQDPNNNYLVLFAYVGLISVMIALVCCDRVARTYPTNYFVLALLTFFESYLLGILTSYYDTDIVFWAEIITISVTIALTIYAIQTKYDFTTMGSMLLGGLVVLIIFGLINIFVQNQITNMIYSSLGALVFSFYLIYDVQLIAGGSHRKYQLAPTDYIFAAVCIYLDIINLFIFILQLLNGGRRN</sequence>
<feature type="transmembrane region" description="Helical" evidence="5">
    <location>
        <begin position="109"/>
        <end position="130"/>
    </location>
</feature>
<evidence type="ECO:0000256" key="3">
    <source>
        <dbReference type="ARBA" id="ARBA00022989"/>
    </source>
</evidence>
<feature type="transmembrane region" description="Helical" evidence="5">
    <location>
        <begin position="227"/>
        <end position="249"/>
    </location>
</feature>
<reference evidence="6" key="1">
    <citation type="submission" date="2019-09" db="EMBL/GenBank/DDBJ databases">
        <authorList>
            <person name="Needham M D."/>
        </authorList>
    </citation>
    <scope>NUCLEOTIDE SEQUENCE</scope>
</reference>
<dbReference type="CDD" id="cd10428">
    <property type="entry name" value="LFG_like"/>
    <property type="match status" value="1"/>
</dbReference>
<dbReference type="EMBL" id="CABVLZ010000004">
    <property type="protein sequence ID" value="VVU95407.1"/>
    <property type="molecule type" value="Genomic_DNA"/>
</dbReference>